<dbReference type="GO" id="GO:0006355">
    <property type="term" value="P:regulation of DNA-templated transcription"/>
    <property type="evidence" value="ECO:0007669"/>
    <property type="project" value="InterPro"/>
</dbReference>
<reference evidence="7" key="1">
    <citation type="journal article" date="2020" name="Stud. Mycol.">
        <title>101 Dothideomycetes genomes: a test case for predicting lifestyles and emergence of pathogens.</title>
        <authorList>
            <person name="Haridas S."/>
            <person name="Albert R."/>
            <person name="Binder M."/>
            <person name="Bloem J."/>
            <person name="Labutti K."/>
            <person name="Salamov A."/>
            <person name="Andreopoulos B."/>
            <person name="Baker S."/>
            <person name="Barry K."/>
            <person name="Bills G."/>
            <person name="Bluhm B."/>
            <person name="Cannon C."/>
            <person name="Castanera R."/>
            <person name="Culley D."/>
            <person name="Daum C."/>
            <person name="Ezra D."/>
            <person name="Gonzalez J."/>
            <person name="Henrissat B."/>
            <person name="Kuo A."/>
            <person name="Liang C."/>
            <person name="Lipzen A."/>
            <person name="Lutzoni F."/>
            <person name="Magnuson J."/>
            <person name="Mondo S."/>
            <person name="Nolan M."/>
            <person name="Ohm R."/>
            <person name="Pangilinan J."/>
            <person name="Park H.-J."/>
            <person name="Ramirez L."/>
            <person name="Alfaro M."/>
            <person name="Sun H."/>
            <person name="Tritt A."/>
            <person name="Yoshinaga Y."/>
            <person name="Zwiers L.-H."/>
            <person name="Turgeon B."/>
            <person name="Goodwin S."/>
            <person name="Spatafora J."/>
            <person name="Crous P."/>
            <person name="Grigoriev I."/>
        </authorList>
    </citation>
    <scope>NUCLEOTIDE SEQUENCE</scope>
    <source>
        <strain evidence="7">CBS 121410</strain>
    </source>
</reference>
<feature type="compositionally biased region" description="Basic residues" evidence="5">
    <location>
        <begin position="201"/>
        <end position="221"/>
    </location>
</feature>
<dbReference type="Proteomes" id="UP000799776">
    <property type="component" value="Unassembled WGS sequence"/>
</dbReference>
<proteinExistence type="predicted"/>
<evidence type="ECO:0000259" key="6">
    <source>
        <dbReference type="SMART" id="SM00249"/>
    </source>
</evidence>
<dbReference type="SMART" id="SM00249">
    <property type="entry name" value="PHD"/>
    <property type="match status" value="1"/>
</dbReference>
<feature type="compositionally biased region" description="Polar residues" evidence="5">
    <location>
        <begin position="507"/>
        <end position="516"/>
    </location>
</feature>
<dbReference type="SUPFAM" id="SSF57903">
    <property type="entry name" value="FYVE/PHD zinc finger"/>
    <property type="match status" value="1"/>
</dbReference>
<feature type="compositionally biased region" description="Low complexity" evidence="5">
    <location>
        <begin position="532"/>
        <end position="573"/>
    </location>
</feature>
<feature type="region of interest" description="Disordered" evidence="5">
    <location>
        <begin position="189"/>
        <end position="245"/>
    </location>
</feature>
<accession>A0A6A5YDA6</accession>
<feature type="domain" description="Zinc finger PHD-type" evidence="6">
    <location>
        <begin position="437"/>
        <end position="489"/>
    </location>
</feature>
<dbReference type="AlphaFoldDB" id="A0A6A5YDA6"/>
<dbReference type="OrthoDB" id="303107at2759"/>
<sequence>MPARKRTRQELEPDASPAPARIKEPSLLVKLRNTWEFASLMQYIYIFGKVVKIDEDLDIDELEAECLKPTPSEKLSQIGLALLKYVSSHKGLTPEIFDEYTRRQFVAKAPQRNPFGTEEAPAKFNNFDIFTKLRVLWQLSTWTLGNADRIREKMPERDSEQTQWRIEPVGWDSEERTYFILDDDRLYRRTDAPLPPEPPRSKAKAKTRKGKATRGSKRRKLSVSPEDSTMENGEEHTADSTPEMDTFGGMKWECIAVTYEEYIAFLDSMHRSRDPDEKALVKSIQEDVMPIIQKRADEQRAKQLRKQRELENMAKLAHAKRSSRIAGRMEKQKEIEDAEAAERKRLADLEMARKEQEKQQSLEQARETRMLTRAERLKEREVNRILQEERIKKLEEDSKKVESNEARLSERKLKAEMEKRQKELERLAQQEDEWIFDCSVCGMHGENLDDGTHSVACEKCNVWQHSACHGIAQPDAERDDFHFVCKDCQRRATEPKLPPLKLHLGQGSPQKATARTSPLAAPPSALDIGPIPSTSFPPSSAVPPSFSPVKQASSPPQQYSPPSSQQQASSSQQHSDPTSLLPEATHGISPEKHDSIRPPSSQGISETPVLPPIAALPPSSNPPILTPPSKKMTPEKQIPDANGADSAH</sequence>
<dbReference type="InterPro" id="IPR011011">
    <property type="entry name" value="Znf_FYVE_PHD"/>
</dbReference>
<feature type="compositionally biased region" description="Pro residues" evidence="5">
    <location>
        <begin position="609"/>
        <end position="626"/>
    </location>
</feature>
<dbReference type="PROSITE" id="PS01359">
    <property type="entry name" value="ZF_PHD_1"/>
    <property type="match status" value="1"/>
</dbReference>
<organism evidence="7 8">
    <name type="scientific">Saccharata proteae CBS 121410</name>
    <dbReference type="NCBI Taxonomy" id="1314787"/>
    <lineage>
        <taxon>Eukaryota</taxon>
        <taxon>Fungi</taxon>
        <taxon>Dikarya</taxon>
        <taxon>Ascomycota</taxon>
        <taxon>Pezizomycotina</taxon>
        <taxon>Dothideomycetes</taxon>
        <taxon>Dothideomycetes incertae sedis</taxon>
        <taxon>Botryosphaeriales</taxon>
        <taxon>Saccharataceae</taxon>
        <taxon>Saccharata</taxon>
    </lineage>
</organism>
<gene>
    <name evidence="7" type="ORF">K490DRAFT_38659</name>
</gene>
<keyword evidence="1" id="KW-0479">Metal-binding</keyword>
<protein>
    <recommendedName>
        <fullName evidence="6">Zinc finger PHD-type domain-containing protein</fullName>
    </recommendedName>
</protein>
<feature type="region of interest" description="Disordered" evidence="5">
    <location>
        <begin position="498"/>
        <end position="648"/>
    </location>
</feature>
<dbReference type="InterPro" id="IPR019787">
    <property type="entry name" value="Znf_PHD-finger"/>
</dbReference>
<dbReference type="PANTHER" id="PTHR14296:SF3">
    <property type="entry name" value="DIKAR, ISOFORM F"/>
    <property type="match status" value="1"/>
</dbReference>
<evidence type="ECO:0000313" key="7">
    <source>
        <dbReference type="EMBL" id="KAF2088854.1"/>
    </source>
</evidence>
<keyword evidence="2" id="KW-0863">Zinc-finger</keyword>
<dbReference type="PANTHER" id="PTHR14296">
    <property type="entry name" value="REMODELING AND SPACING FACTOR 1"/>
    <property type="match status" value="1"/>
</dbReference>
<evidence type="ECO:0000256" key="1">
    <source>
        <dbReference type="ARBA" id="ARBA00022723"/>
    </source>
</evidence>
<keyword evidence="3" id="KW-0862">Zinc</keyword>
<dbReference type="InterPro" id="IPR001965">
    <property type="entry name" value="Znf_PHD"/>
</dbReference>
<name>A0A6A5YDA6_9PEZI</name>
<evidence type="ECO:0000256" key="4">
    <source>
        <dbReference type="SAM" id="Coils"/>
    </source>
</evidence>
<evidence type="ECO:0000256" key="2">
    <source>
        <dbReference type="ARBA" id="ARBA00022771"/>
    </source>
</evidence>
<dbReference type="GO" id="GO:0031213">
    <property type="term" value="C:RSF complex"/>
    <property type="evidence" value="ECO:0007669"/>
    <property type="project" value="InterPro"/>
</dbReference>
<keyword evidence="4" id="KW-0175">Coiled coil</keyword>
<dbReference type="InterPro" id="IPR019786">
    <property type="entry name" value="Zinc_finger_PHD-type_CS"/>
</dbReference>
<keyword evidence="8" id="KW-1185">Reference proteome</keyword>
<dbReference type="InterPro" id="IPR013083">
    <property type="entry name" value="Znf_RING/FYVE/PHD"/>
</dbReference>
<dbReference type="EMBL" id="ML978715">
    <property type="protein sequence ID" value="KAF2088854.1"/>
    <property type="molecule type" value="Genomic_DNA"/>
</dbReference>
<feature type="region of interest" description="Disordered" evidence="5">
    <location>
        <begin position="314"/>
        <end position="338"/>
    </location>
</feature>
<dbReference type="InterPro" id="IPR028938">
    <property type="entry name" value="Rsf1-like"/>
</dbReference>
<feature type="coiled-coil region" evidence="4">
    <location>
        <begin position="339"/>
        <end position="433"/>
    </location>
</feature>
<evidence type="ECO:0000256" key="5">
    <source>
        <dbReference type="SAM" id="MobiDB-lite"/>
    </source>
</evidence>
<dbReference type="GO" id="GO:0008270">
    <property type="term" value="F:zinc ion binding"/>
    <property type="evidence" value="ECO:0007669"/>
    <property type="project" value="UniProtKB-KW"/>
</dbReference>
<evidence type="ECO:0000256" key="3">
    <source>
        <dbReference type="ARBA" id="ARBA00022833"/>
    </source>
</evidence>
<dbReference type="Gene3D" id="3.30.40.10">
    <property type="entry name" value="Zinc/RING finger domain, C3HC4 (zinc finger)"/>
    <property type="match status" value="1"/>
</dbReference>
<dbReference type="Pfam" id="PF00628">
    <property type="entry name" value="PHD"/>
    <property type="match status" value="1"/>
</dbReference>
<feature type="compositionally biased region" description="Basic and acidic residues" evidence="5">
    <location>
        <begin position="327"/>
        <end position="338"/>
    </location>
</feature>
<evidence type="ECO:0000313" key="8">
    <source>
        <dbReference type="Proteomes" id="UP000799776"/>
    </source>
</evidence>